<dbReference type="InterPro" id="IPR036291">
    <property type="entry name" value="NAD(P)-bd_dom_sf"/>
</dbReference>
<dbReference type="Pfam" id="PF13602">
    <property type="entry name" value="ADH_zinc_N_2"/>
    <property type="match status" value="1"/>
</dbReference>
<sequence>MSSENLDQAFRTLLQPDINSTTLTLTRLPPPAPAPSSDEHLIRIYATAPCTGELLWAANYPAVANPTGNKLLVPCFDLSGVVVSAPPNSPFPPGTEVYTRTSAGRSGNAREYSIALTSELARKPKTLDWVRAASVPLSAITAQQALFEHGGLADWKVEKEERERRNGAKRVLITAASGGVGIWILQLAKAAGVRDVVALCGTKNVEFVKSLGATEVVDYRKTNLREWVKQDEDGRKVDLVIDCVGGKTLEQCWDCVKDGATLLSISDVPEQRKPADCKAKDIKNYFFIMKPIGEQLDVVTDLLDEGVCEPVVDSVWDLEQYEEALKKLESGHARGKIILKIRD</sequence>
<dbReference type="EMBL" id="JAGHQL010000003">
    <property type="protein sequence ID" value="KAH0547592.1"/>
    <property type="molecule type" value="Genomic_DNA"/>
</dbReference>
<dbReference type="SUPFAM" id="SSF51735">
    <property type="entry name" value="NAD(P)-binding Rossmann-fold domains"/>
    <property type="match status" value="1"/>
</dbReference>
<reference evidence="2" key="1">
    <citation type="submission" date="2021-03" db="EMBL/GenBank/DDBJ databases">
        <title>Comparative genomics and phylogenomic investigation of the class Geoglossomycetes provide insights into ecological specialization and systematics.</title>
        <authorList>
            <person name="Melie T."/>
            <person name="Pirro S."/>
            <person name="Miller A.N."/>
            <person name="Quandt A."/>
        </authorList>
    </citation>
    <scope>NUCLEOTIDE SEQUENCE</scope>
    <source>
        <strain evidence="2">GBOQ0MN5Z8</strain>
    </source>
</reference>
<dbReference type="InterPro" id="IPR050700">
    <property type="entry name" value="YIM1/Zinc_Alcohol_DH_Fams"/>
</dbReference>
<gene>
    <name evidence="2" type="ORF">FGG08_000317</name>
</gene>
<organism evidence="2 3">
    <name type="scientific">Glutinoglossum americanum</name>
    <dbReference type="NCBI Taxonomy" id="1670608"/>
    <lineage>
        <taxon>Eukaryota</taxon>
        <taxon>Fungi</taxon>
        <taxon>Dikarya</taxon>
        <taxon>Ascomycota</taxon>
        <taxon>Pezizomycotina</taxon>
        <taxon>Geoglossomycetes</taxon>
        <taxon>Geoglossales</taxon>
        <taxon>Geoglossaceae</taxon>
        <taxon>Glutinoglossum</taxon>
    </lineage>
</organism>
<accession>A0A9P8L1I6</accession>
<keyword evidence="3" id="KW-1185">Reference proteome</keyword>
<name>A0A9P8L1I6_9PEZI</name>
<dbReference type="Gene3D" id="3.40.50.720">
    <property type="entry name" value="NAD(P)-binding Rossmann-like Domain"/>
    <property type="match status" value="1"/>
</dbReference>
<evidence type="ECO:0000259" key="1">
    <source>
        <dbReference type="SMART" id="SM00829"/>
    </source>
</evidence>
<dbReference type="InterPro" id="IPR011032">
    <property type="entry name" value="GroES-like_sf"/>
</dbReference>
<dbReference type="CDD" id="cd05289">
    <property type="entry name" value="MDR_like_2"/>
    <property type="match status" value="1"/>
</dbReference>
<dbReference type="Proteomes" id="UP000698800">
    <property type="component" value="Unassembled WGS sequence"/>
</dbReference>
<dbReference type="Gene3D" id="3.90.180.10">
    <property type="entry name" value="Medium-chain alcohol dehydrogenases, catalytic domain"/>
    <property type="match status" value="1"/>
</dbReference>
<protein>
    <recommendedName>
        <fullName evidence="1">Enoyl reductase (ER) domain-containing protein</fullName>
    </recommendedName>
</protein>
<proteinExistence type="predicted"/>
<dbReference type="AlphaFoldDB" id="A0A9P8L1I6"/>
<evidence type="ECO:0000313" key="3">
    <source>
        <dbReference type="Proteomes" id="UP000698800"/>
    </source>
</evidence>
<dbReference type="PANTHER" id="PTHR11695:SF647">
    <property type="entry name" value="ENOYL REDUCTASE (ER) DOMAIN-CONTAINING PROTEIN"/>
    <property type="match status" value="1"/>
</dbReference>
<evidence type="ECO:0000313" key="2">
    <source>
        <dbReference type="EMBL" id="KAH0547592.1"/>
    </source>
</evidence>
<dbReference type="GO" id="GO:0005739">
    <property type="term" value="C:mitochondrion"/>
    <property type="evidence" value="ECO:0007669"/>
    <property type="project" value="TreeGrafter"/>
</dbReference>
<dbReference type="OrthoDB" id="3509362at2759"/>
<comment type="caution">
    <text evidence="2">The sequence shown here is derived from an EMBL/GenBank/DDBJ whole genome shotgun (WGS) entry which is preliminary data.</text>
</comment>
<feature type="domain" description="Enoyl reductase (ER)" evidence="1">
    <location>
        <begin position="20"/>
        <end position="339"/>
    </location>
</feature>
<dbReference type="PANTHER" id="PTHR11695">
    <property type="entry name" value="ALCOHOL DEHYDROGENASE RELATED"/>
    <property type="match status" value="1"/>
</dbReference>
<dbReference type="SUPFAM" id="SSF50129">
    <property type="entry name" value="GroES-like"/>
    <property type="match status" value="1"/>
</dbReference>
<dbReference type="SMART" id="SM00829">
    <property type="entry name" value="PKS_ER"/>
    <property type="match status" value="1"/>
</dbReference>
<dbReference type="GO" id="GO:0016491">
    <property type="term" value="F:oxidoreductase activity"/>
    <property type="evidence" value="ECO:0007669"/>
    <property type="project" value="InterPro"/>
</dbReference>
<dbReference type="InterPro" id="IPR020843">
    <property type="entry name" value="ER"/>
</dbReference>